<keyword evidence="5" id="KW-1185">Reference proteome</keyword>
<accession>A0ABV5KE87</accession>
<evidence type="ECO:0000313" key="4">
    <source>
        <dbReference type="EMBL" id="MFB9315026.1"/>
    </source>
</evidence>
<dbReference type="Gene3D" id="1.20.120.160">
    <property type="entry name" value="HPT domain"/>
    <property type="match status" value="1"/>
</dbReference>
<reference evidence="4 5" key="1">
    <citation type="submission" date="2024-09" db="EMBL/GenBank/DDBJ databases">
        <authorList>
            <person name="Sun Q."/>
            <person name="Mori K."/>
        </authorList>
    </citation>
    <scope>NUCLEOTIDE SEQUENCE [LARGE SCALE GENOMIC DNA]</scope>
    <source>
        <strain evidence="4 5">JCM 9626</strain>
    </source>
</reference>
<dbReference type="SUPFAM" id="SSF47226">
    <property type="entry name" value="Histidine-containing phosphotransfer domain, HPT domain"/>
    <property type="match status" value="1"/>
</dbReference>
<gene>
    <name evidence="4" type="ORF">ACFFRI_18360</name>
</gene>
<dbReference type="Pfam" id="PF01627">
    <property type="entry name" value="Hpt"/>
    <property type="match status" value="1"/>
</dbReference>
<dbReference type="RefSeq" id="WP_140009844.1">
    <property type="nucleotide sequence ID" value="NZ_JBHMDG010000027.1"/>
</dbReference>
<evidence type="ECO:0000313" key="5">
    <source>
        <dbReference type="Proteomes" id="UP001589750"/>
    </source>
</evidence>
<evidence type="ECO:0000259" key="3">
    <source>
        <dbReference type="PROSITE" id="PS50894"/>
    </source>
</evidence>
<keyword evidence="1" id="KW-0597">Phosphoprotein</keyword>
<evidence type="ECO:0000256" key="1">
    <source>
        <dbReference type="PROSITE-ProRule" id="PRU00110"/>
    </source>
</evidence>
<dbReference type="PROSITE" id="PS50894">
    <property type="entry name" value="HPT"/>
    <property type="match status" value="1"/>
</dbReference>
<protein>
    <submittedName>
        <fullName evidence="4">Hpt domain-containing protein</fullName>
    </submittedName>
</protein>
<name>A0ABV5KE87_9ACTN</name>
<feature type="region of interest" description="Disordered" evidence="2">
    <location>
        <begin position="1"/>
        <end position="22"/>
    </location>
</feature>
<dbReference type="EMBL" id="JBHMDG010000027">
    <property type="protein sequence ID" value="MFB9315026.1"/>
    <property type="molecule type" value="Genomic_DNA"/>
</dbReference>
<feature type="domain" description="HPt" evidence="3">
    <location>
        <begin position="37"/>
        <end position="130"/>
    </location>
</feature>
<sequence>MTGDRSTTKDGVGPAAPPPTGLDVERLDMLRELDPGDTSYLDRAIGNFQVNSDEAVTVIAAAVGAGDIATVKARSHKIAGSALNLGATRAGEAARRVEVAADSGSLAPVVPLLEELRESMAEGRELLLAYQATYAG</sequence>
<proteinExistence type="predicted"/>
<dbReference type="InterPro" id="IPR008207">
    <property type="entry name" value="Sig_transdc_His_kin_Hpt_dom"/>
</dbReference>
<dbReference type="InterPro" id="IPR036641">
    <property type="entry name" value="HPT_dom_sf"/>
</dbReference>
<comment type="caution">
    <text evidence="4">The sequence shown here is derived from an EMBL/GenBank/DDBJ whole genome shotgun (WGS) entry which is preliminary data.</text>
</comment>
<evidence type="ECO:0000256" key="2">
    <source>
        <dbReference type="SAM" id="MobiDB-lite"/>
    </source>
</evidence>
<dbReference type="Proteomes" id="UP001589750">
    <property type="component" value="Unassembled WGS sequence"/>
</dbReference>
<organism evidence="4 5">
    <name type="scientific">Nocardioides plantarum</name>
    <dbReference type="NCBI Taxonomy" id="29299"/>
    <lineage>
        <taxon>Bacteria</taxon>
        <taxon>Bacillati</taxon>
        <taxon>Actinomycetota</taxon>
        <taxon>Actinomycetes</taxon>
        <taxon>Propionibacteriales</taxon>
        <taxon>Nocardioidaceae</taxon>
        <taxon>Nocardioides</taxon>
    </lineage>
</organism>
<feature type="modified residue" description="Phosphohistidine" evidence="1">
    <location>
        <position position="76"/>
    </location>
</feature>